<dbReference type="Proteomes" id="UP000257109">
    <property type="component" value="Unassembled WGS sequence"/>
</dbReference>
<dbReference type="EMBL" id="QJKJ01001254">
    <property type="protein sequence ID" value="RDY08543.1"/>
    <property type="molecule type" value="Genomic_DNA"/>
</dbReference>
<evidence type="ECO:0000313" key="2">
    <source>
        <dbReference type="Proteomes" id="UP000257109"/>
    </source>
</evidence>
<sequence length="138" mass="16301">MSIESLAIQRTYSTSIEKLIVQRIYTTTIEGLNVQRCTQGSNEELNVHRSDDHPKRDILSKEQSKLLAVKVKANYNYYNYQNCMDSWNVNSTSHNDRRGRATVFHRSWPGYTLIWWNEISVNIRGMRRAFIESWNDIK</sequence>
<accession>A0A371I0I8</accession>
<gene>
    <name evidence="1" type="ORF">CR513_07215</name>
</gene>
<reference evidence="1" key="1">
    <citation type="submission" date="2018-05" db="EMBL/GenBank/DDBJ databases">
        <title>Draft genome of Mucuna pruriens seed.</title>
        <authorList>
            <person name="Nnadi N.E."/>
            <person name="Vos R."/>
            <person name="Hasami M.H."/>
            <person name="Devisetty U.K."/>
            <person name="Aguiy J.C."/>
        </authorList>
    </citation>
    <scope>NUCLEOTIDE SEQUENCE [LARGE SCALE GENOMIC DNA]</scope>
    <source>
        <strain evidence="1">JCA_2017</strain>
    </source>
</reference>
<name>A0A371I0I8_MUCPR</name>
<keyword evidence="2" id="KW-1185">Reference proteome</keyword>
<dbReference type="AlphaFoldDB" id="A0A371I0I8"/>
<proteinExistence type="predicted"/>
<organism evidence="1 2">
    <name type="scientific">Mucuna pruriens</name>
    <name type="common">Velvet bean</name>
    <name type="synonym">Dolichos pruriens</name>
    <dbReference type="NCBI Taxonomy" id="157652"/>
    <lineage>
        <taxon>Eukaryota</taxon>
        <taxon>Viridiplantae</taxon>
        <taxon>Streptophyta</taxon>
        <taxon>Embryophyta</taxon>
        <taxon>Tracheophyta</taxon>
        <taxon>Spermatophyta</taxon>
        <taxon>Magnoliopsida</taxon>
        <taxon>eudicotyledons</taxon>
        <taxon>Gunneridae</taxon>
        <taxon>Pentapetalae</taxon>
        <taxon>rosids</taxon>
        <taxon>fabids</taxon>
        <taxon>Fabales</taxon>
        <taxon>Fabaceae</taxon>
        <taxon>Papilionoideae</taxon>
        <taxon>50 kb inversion clade</taxon>
        <taxon>NPAAA clade</taxon>
        <taxon>indigoferoid/millettioid clade</taxon>
        <taxon>Phaseoleae</taxon>
        <taxon>Mucuna</taxon>
    </lineage>
</organism>
<dbReference type="OrthoDB" id="1934635at2759"/>
<comment type="caution">
    <text evidence="1">The sequence shown here is derived from an EMBL/GenBank/DDBJ whole genome shotgun (WGS) entry which is preliminary data.</text>
</comment>
<protein>
    <submittedName>
        <fullName evidence="1">Uncharacterized protein</fullName>
    </submittedName>
</protein>
<feature type="non-terminal residue" evidence="1">
    <location>
        <position position="1"/>
    </location>
</feature>
<evidence type="ECO:0000313" key="1">
    <source>
        <dbReference type="EMBL" id="RDY08543.1"/>
    </source>
</evidence>